<proteinExistence type="predicted"/>
<evidence type="ECO:0008006" key="3">
    <source>
        <dbReference type="Google" id="ProtNLM"/>
    </source>
</evidence>
<sequence length="193" mass="20464">MVDRIDPKQQRVGQSTRNISSTVSAQSVARGLGWFSIALGMAELLAPRTVSRTAGLDANASVVRLYGFRELACGIGILTSAKVAPFLWARIGGDVLDIGTIIARSDSSSAADRNRTLGALVSVAGVTALDLYAARGLEHKAPRGPASALYDYSGRSGFPRGLDRARGNAADFEVPRDMRTPDALRAWTDTKTS</sequence>
<accession>A0A158I1P1</accession>
<name>A0A158I1P1_CABSO</name>
<protein>
    <recommendedName>
        <fullName evidence="3">Cyclase dehydrase</fullName>
    </recommendedName>
</protein>
<dbReference type="Proteomes" id="UP000054893">
    <property type="component" value="Unassembled WGS sequence"/>
</dbReference>
<dbReference type="RefSeq" id="WP_060858273.1">
    <property type="nucleotide sequence ID" value="NZ_FCOC02000023.1"/>
</dbReference>
<gene>
    <name evidence="1" type="ORF">AWB64_05266</name>
</gene>
<dbReference type="AlphaFoldDB" id="A0A158I1P1"/>
<organism evidence="1 2">
    <name type="scientific">Caballeronia sordidicola</name>
    <name type="common">Burkholderia sordidicola</name>
    <dbReference type="NCBI Taxonomy" id="196367"/>
    <lineage>
        <taxon>Bacteria</taxon>
        <taxon>Pseudomonadati</taxon>
        <taxon>Pseudomonadota</taxon>
        <taxon>Betaproteobacteria</taxon>
        <taxon>Burkholderiales</taxon>
        <taxon>Burkholderiaceae</taxon>
        <taxon>Caballeronia</taxon>
    </lineage>
</organism>
<evidence type="ECO:0000313" key="1">
    <source>
        <dbReference type="EMBL" id="SAL50011.1"/>
    </source>
</evidence>
<reference evidence="1 2" key="1">
    <citation type="submission" date="2016-01" db="EMBL/GenBank/DDBJ databases">
        <authorList>
            <person name="Oliw E.H."/>
        </authorList>
    </citation>
    <scope>NUCLEOTIDE SEQUENCE [LARGE SCALE GENOMIC DNA]</scope>
    <source>
        <strain evidence="1">LMG 22029</strain>
    </source>
</reference>
<dbReference type="EMBL" id="FCOC02000023">
    <property type="protein sequence ID" value="SAL50011.1"/>
    <property type="molecule type" value="Genomic_DNA"/>
</dbReference>
<evidence type="ECO:0000313" key="2">
    <source>
        <dbReference type="Proteomes" id="UP000054893"/>
    </source>
</evidence>